<dbReference type="Pfam" id="PF10070">
    <property type="entry name" value="DabA"/>
    <property type="match status" value="1"/>
</dbReference>
<feature type="binding site" evidence="6">
    <location>
        <position position="773"/>
    </location>
    <ligand>
        <name>Zn(2+)</name>
        <dbReference type="ChEBI" id="CHEBI:29105"/>
    </ligand>
</feature>
<comment type="subunit">
    <text evidence="6">Forms a complex with DabB.</text>
</comment>
<dbReference type="InterPro" id="IPR018752">
    <property type="entry name" value="DabA"/>
</dbReference>
<comment type="similarity">
    <text evidence="6">Belongs to the inorganic carbon transporter (TC 9.A.2) DabA family.</text>
</comment>
<feature type="binding site" evidence="6">
    <location>
        <position position="502"/>
    </location>
    <ligand>
        <name>Zn(2+)</name>
        <dbReference type="ChEBI" id="CHEBI:29105"/>
    </ligand>
</feature>
<feature type="binding site" evidence="6">
    <location>
        <position position="788"/>
    </location>
    <ligand>
        <name>Zn(2+)</name>
        <dbReference type="ChEBI" id="CHEBI:29105"/>
    </ligand>
</feature>
<comment type="caution">
    <text evidence="7">The sequence shown here is derived from an EMBL/GenBank/DDBJ whole genome shotgun (WGS) entry which is preliminary data.</text>
</comment>
<organism evidence="7 8">
    <name type="scientific">Nitrospira defluvii</name>
    <dbReference type="NCBI Taxonomy" id="330214"/>
    <lineage>
        <taxon>Bacteria</taxon>
        <taxon>Pseudomonadati</taxon>
        <taxon>Nitrospirota</taxon>
        <taxon>Nitrospiria</taxon>
        <taxon>Nitrospirales</taxon>
        <taxon>Nitrospiraceae</taxon>
        <taxon>Nitrospira</taxon>
    </lineage>
</organism>
<accession>A0ABN7L362</accession>
<comment type="function">
    <text evidence="6">Part of an energy-coupled inorganic carbon pump.</text>
</comment>
<protein>
    <recommendedName>
        <fullName evidence="6">Probable inorganic carbon transporter subunit DabA</fullName>
    </recommendedName>
</protein>
<name>A0ABN7L362_9BACT</name>
<keyword evidence="4 6" id="KW-0862">Zinc</keyword>
<evidence type="ECO:0000256" key="2">
    <source>
        <dbReference type="ARBA" id="ARBA00022475"/>
    </source>
</evidence>
<keyword evidence="5 6" id="KW-0472">Membrane</keyword>
<dbReference type="RefSeq" id="WP_213041589.1">
    <property type="nucleotide sequence ID" value="NZ_CAJNBJ010000002.1"/>
</dbReference>
<evidence type="ECO:0000256" key="4">
    <source>
        <dbReference type="ARBA" id="ARBA00022833"/>
    </source>
</evidence>
<dbReference type="HAMAP" id="MF_01871">
    <property type="entry name" value="DabA"/>
    <property type="match status" value="1"/>
</dbReference>
<evidence type="ECO:0000313" key="7">
    <source>
        <dbReference type="EMBL" id="CAE6728389.1"/>
    </source>
</evidence>
<evidence type="ECO:0000256" key="5">
    <source>
        <dbReference type="ARBA" id="ARBA00023136"/>
    </source>
</evidence>
<keyword evidence="1 6" id="KW-0813">Transport</keyword>
<feature type="binding site" evidence="6">
    <location>
        <position position="500"/>
    </location>
    <ligand>
        <name>Zn(2+)</name>
        <dbReference type="ChEBI" id="CHEBI:29105"/>
    </ligand>
</feature>
<dbReference type="EMBL" id="CAJNBJ010000002">
    <property type="protein sequence ID" value="CAE6728389.1"/>
    <property type="molecule type" value="Genomic_DNA"/>
</dbReference>
<proteinExistence type="inferred from homology"/>
<keyword evidence="2 6" id="KW-1003">Cell membrane</keyword>
<keyword evidence="3 6" id="KW-0479">Metal-binding</keyword>
<gene>
    <name evidence="6" type="primary">dabA</name>
    <name evidence="7" type="ORF">NSPZN2_100227</name>
</gene>
<comment type="subcellular location">
    <subcellularLocation>
        <location evidence="6">Cell membrane</location>
        <topology evidence="6">Peripheral membrane protein</topology>
    </subcellularLocation>
</comment>
<dbReference type="PANTHER" id="PTHR38344">
    <property type="entry name" value="UPF0753 PROTEIN AQ_863"/>
    <property type="match status" value="1"/>
</dbReference>
<evidence type="ECO:0000313" key="8">
    <source>
        <dbReference type="Proteomes" id="UP000675880"/>
    </source>
</evidence>
<reference evidence="7 8" key="1">
    <citation type="submission" date="2021-02" db="EMBL/GenBank/DDBJ databases">
        <authorList>
            <person name="Han P."/>
        </authorList>
    </citation>
    <scope>NUCLEOTIDE SEQUENCE [LARGE SCALE GENOMIC DNA]</scope>
    <source>
        <strain evidence="7">Candidatus Nitrospira sp. ZN2</strain>
    </source>
</reference>
<evidence type="ECO:0000256" key="6">
    <source>
        <dbReference type="HAMAP-Rule" id="MF_01871"/>
    </source>
</evidence>
<comment type="cofactor">
    <cofactor evidence="6">
        <name>Zn(2+)</name>
        <dbReference type="ChEBI" id="CHEBI:29105"/>
    </cofactor>
</comment>
<evidence type="ECO:0000256" key="3">
    <source>
        <dbReference type="ARBA" id="ARBA00022723"/>
    </source>
</evidence>
<evidence type="ECO:0000256" key="1">
    <source>
        <dbReference type="ARBA" id="ARBA00022448"/>
    </source>
</evidence>
<dbReference type="Proteomes" id="UP000675880">
    <property type="component" value="Unassembled WGS sequence"/>
</dbReference>
<sequence>MNTTNGVDMRYTDAQRMELRTYVSLAGEVIAKVWPMTSVIARNPLQGLEDLSFEDAVQRGEQLFGGSGTLSSDAYREAFRSGRIQARHLEAVLKPLATDQQITFGGHVFSHRDVLRAVMVARGHATQLCGGDATAEPSSKEAEVMISNVTEWLCRTPSWEAREQTEPGAPCAVEEGSSEETMATWCDRTLGTDITDQINRQMIKWCAAFCDEGDAAWPMPRREETFFRAWKAAARYDLSLRCLGIKQVSSKILALADRPEDVVLESLEMLQVPHSTWQQYLSLHLAALPGWAGFIKWREEQDTHAWQLAYRIDLVKYLAVRLFYERELVATACHKSLRCEGSAVAVREYGRRFPYTLWFKRASVSGHLPKRIVSDAARLQPEGTPSDPSAWEQQCRRWFEEQRPGDRTGTAEARLLLTIAENLGVPAPLITSTQPHDLSVLLAWLRAFTPRQQRLTWLEAFERSHQDEVLQKLDAADDGDERALTPGRQSARPLAQVVFCIDVRSEVFRRHLEQRGGYETFGFAGFFGLPFSYRALDEQPELALCPVLLKPKHLIREVPRTYQDARAERRKQSTHLVKAGHELLHDLKHNVVTPYVMVEAIGWFFLLPFIGKTLCPRWYHRVSAWIKSMIMPAVATTLTVGKFSTAEAEDMLAAEQRLQIAWWLRKHGRRAGSRVTGAVLDEIRRQVLTDDEAVLSPPGALGRLLGLSSPEEAEALAMLRRECRLTYRGTRSRLDRITRTGFTLNEQAYYVETSLRLMGLTGSFARVVVLCGHGSTSENNPYESSLDCGACGGGQGLPNARAFAMMANRPQVREMLAARGLAISPDTHFVAALHNTTTDEVQVSDLEDVPSTHRKELAQILEDVHEAGVAASAERWVALTAATSGTESRAARQDIERRSFDWAQVRPEWGLARNSVFIVGDRRLTQSADLQGRSFLHSYDHLEDVDGRLLETIMTAPLIVAQWINMEYYFSAVAPDVYGSGSKIYHNVTGGIGVMTGSQSDLRMGLPTQTVMRGGDAYHEPMRLTAIIEAPRDRIMAIVARQPILEKLLNNRWVLLIAREPSEGQYYRYHGTSGWAAIVDIERPVGDAILPRA</sequence>
<keyword evidence="8" id="KW-1185">Reference proteome</keyword>
<dbReference type="PANTHER" id="PTHR38344:SF1">
    <property type="entry name" value="INORGANIC CARBON TRANSPORTER SUBUNIT DABA-RELATED"/>
    <property type="match status" value="1"/>
</dbReference>